<evidence type="ECO:0000256" key="1">
    <source>
        <dbReference type="SAM" id="Coils"/>
    </source>
</evidence>
<dbReference type="AlphaFoldDB" id="A0A1J4JXL5"/>
<dbReference type="VEuPathDB" id="TrichDB:TRFO_28736"/>
<organism evidence="3 4">
    <name type="scientific">Tritrichomonas foetus</name>
    <dbReference type="NCBI Taxonomy" id="1144522"/>
    <lineage>
        <taxon>Eukaryota</taxon>
        <taxon>Metamonada</taxon>
        <taxon>Parabasalia</taxon>
        <taxon>Tritrichomonadida</taxon>
        <taxon>Tritrichomonadidae</taxon>
        <taxon>Tritrichomonas</taxon>
    </lineage>
</organism>
<name>A0A1J4JXL5_9EUKA</name>
<feature type="coiled-coil region" evidence="1">
    <location>
        <begin position="622"/>
        <end position="649"/>
    </location>
</feature>
<feature type="region of interest" description="Disordered" evidence="2">
    <location>
        <begin position="120"/>
        <end position="228"/>
    </location>
</feature>
<feature type="region of interest" description="Disordered" evidence="2">
    <location>
        <begin position="255"/>
        <end position="425"/>
    </location>
</feature>
<proteinExistence type="predicted"/>
<feature type="region of interest" description="Disordered" evidence="2">
    <location>
        <begin position="438"/>
        <end position="564"/>
    </location>
</feature>
<feature type="compositionally biased region" description="Basic and acidic residues" evidence="2">
    <location>
        <begin position="438"/>
        <end position="561"/>
    </location>
</feature>
<dbReference type="GeneID" id="94841054"/>
<gene>
    <name evidence="3" type="ORF">TRFO_28736</name>
</gene>
<dbReference type="OrthoDB" id="10689158at2759"/>
<evidence type="ECO:0008006" key="5">
    <source>
        <dbReference type="Google" id="ProtNLM"/>
    </source>
</evidence>
<accession>A0A1J4JXL5</accession>
<evidence type="ECO:0000313" key="3">
    <source>
        <dbReference type="EMBL" id="OHT03895.1"/>
    </source>
</evidence>
<evidence type="ECO:0000256" key="2">
    <source>
        <dbReference type="SAM" id="MobiDB-lite"/>
    </source>
</evidence>
<dbReference type="EMBL" id="MLAK01000813">
    <property type="protein sequence ID" value="OHT03895.1"/>
    <property type="molecule type" value="Genomic_DNA"/>
</dbReference>
<comment type="caution">
    <text evidence="3">The sequence shown here is derived from an EMBL/GenBank/DDBJ whole genome shotgun (WGS) entry which is preliminary data.</text>
</comment>
<sequence>MKMLLNKKNTTNQIDIANILREKNNEIETLINKISDQKEQVLSSESNIANRKRKLISSIVHDYRPESEDDAIELFGIISESTEVEIPYSTDGEPLSGYNVCYSNDVTNINDKENANDITTTSICHTESEEIRKNDREEQERREREEEIRKEKEKEMKILEKERQRKQEEEENEQKKKEREELLKKEEEERLKREAEEKRKKEEEERLKREKDEQKKKEKEEEEKKQKELDEIRKIQVEEEEKRKREIEDLKRKLAEEERRRETEIDELKKKLAEEAEKRRTEEEERKKREESERIKREEEEKKKKVEEELNKQREKEEEERKQKEELLNEMKEIQLEMRLKDMREEQERREIEEEKKAELEEKRKAQKAAEKERKRLEEEEKRKELEKQERIQKEKEEKERNEKEEKDKIERKKREKEEKEKREKEIIDRLEKERLEREEREHLEREREEAEEEMKIKDMREEQERREIEEERRTEIEEKKRQEEERKRKEEEEKRRKSEEEAEKRRLEEEAEKRRLEEEERRRLEEEERKRKEEEERKRLEEEEKRKKEEERRKREEKESNRKKKIMKHFSYSPAVPLSISEFPLVDTFISDPVIIQEDPFFSETEKIVRNDLDNDNRNRNNEKEAILKRLLNDFNAKKDEKNLLLQEIDGISYSEPIDVPDGYKESNSFHDELLQTKKTNEKINILVDTLNSCRGDAKKMRKIEQKIENIQAEILETDKTIGETTEKSYDCDRQIAEAKEALEDAKSDRNLALSVKRNTKLSKDVRDAEYRKRQLELSQILLTSHDMEKKLEELQRRRGIIDKDIFDIDHREKPEVVRLSADVATIKEKVHDEKDQLNKSRSDISLKRQQLDDLRNSERRNQYYELFVQKSKIERRIMKWKMMLKDSKESMHALEAFSSINYQRKKGLSEALQKLEREKFKKMDMVEDMKLYSNVLSELINISNKVSST</sequence>
<protein>
    <recommendedName>
        <fullName evidence="5">Trichohyalin</fullName>
    </recommendedName>
</protein>
<feature type="compositionally biased region" description="Basic and acidic residues" evidence="2">
    <location>
        <begin position="126"/>
        <end position="228"/>
    </location>
</feature>
<evidence type="ECO:0000313" key="4">
    <source>
        <dbReference type="Proteomes" id="UP000179807"/>
    </source>
</evidence>
<dbReference type="Proteomes" id="UP000179807">
    <property type="component" value="Unassembled WGS sequence"/>
</dbReference>
<reference evidence="3" key="1">
    <citation type="submission" date="2016-10" db="EMBL/GenBank/DDBJ databases">
        <authorList>
            <person name="Benchimol M."/>
            <person name="Almeida L.G."/>
            <person name="Vasconcelos A.T."/>
            <person name="Perreira-Neves A."/>
            <person name="Rosa I.A."/>
            <person name="Tasca T."/>
            <person name="Bogo M.R."/>
            <person name="de Souza W."/>
        </authorList>
    </citation>
    <scope>NUCLEOTIDE SEQUENCE [LARGE SCALE GENOMIC DNA]</scope>
    <source>
        <strain evidence="3">K</strain>
    </source>
</reference>
<feature type="coiled-coil region" evidence="1">
    <location>
        <begin position="695"/>
        <end position="722"/>
    </location>
</feature>
<keyword evidence="4" id="KW-1185">Reference proteome</keyword>
<dbReference type="RefSeq" id="XP_068357031.1">
    <property type="nucleotide sequence ID" value="XM_068506350.1"/>
</dbReference>
<keyword evidence="1" id="KW-0175">Coiled coil</keyword>